<accession>A0AAN7VPL9</accession>
<organism evidence="1 2">
    <name type="scientific">Pyrocoelia pectoralis</name>
    <dbReference type="NCBI Taxonomy" id="417401"/>
    <lineage>
        <taxon>Eukaryota</taxon>
        <taxon>Metazoa</taxon>
        <taxon>Ecdysozoa</taxon>
        <taxon>Arthropoda</taxon>
        <taxon>Hexapoda</taxon>
        <taxon>Insecta</taxon>
        <taxon>Pterygota</taxon>
        <taxon>Neoptera</taxon>
        <taxon>Endopterygota</taxon>
        <taxon>Coleoptera</taxon>
        <taxon>Polyphaga</taxon>
        <taxon>Elateriformia</taxon>
        <taxon>Elateroidea</taxon>
        <taxon>Lampyridae</taxon>
        <taxon>Lampyrinae</taxon>
        <taxon>Pyrocoelia</taxon>
    </lineage>
</organism>
<evidence type="ECO:0000313" key="2">
    <source>
        <dbReference type="Proteomes" id="UP001329430"/>
    </source>
</evidence>
<comment type="caution">
    <text evidence="1">The sequence shown here is derived from an EMBL/GenBank/DDBJ whole genome shotgun (WGS) entry which is preliminary data.</text>
</comment>
<protein>
    <submittedName>
        <fullName evidence="1">Uncharacterized protein</fullName>
    </submittedName>
</protein>
<keyword evidence="2" id="KW-1185">Reference proteome</keyword>
<dbReference type="EMBL" id="JAVRBK010000002">
    <property type="protein sequence ID" value="KAK5647939.1"/>
    <property type="molecule type" value="Genomic_DNA"/>
</dbReference>
<dbReference type="Proteomes" id="UP001329430">
    <property type="component" value="Chromosome 2"/>
</dbReference>
<proteinExistence type="predicted"/>
<name>A0AAN7VPL9_9COLE</name>
<dbReference type="AlphaFoldDB" id="A0AAN7VPL9"/>
<sequence>MDNDFDEFIRYVEEEPYLVVPRIVLQDNENPLERYSNTELLQRVRFSRHTIVDIILPLVYPLRENINNRGIPVPPILKIYCALRFFATGSYQRVCGDLVSVSQSSMS</sequence>
<evidence type="ECO:0000313" key="1">
    <source>
        <dbReference type="EMBL" id="KAK5647939.1"/>
    </source>
</evidence>
<reference evidence="1 2" key="1">
    <citation type="journal article" date="2024" name="Insects">
        <title>An Improved Chromosome-Level Genome Assembly of the Firefly Pyrocoelia pectoralis.</title>
        <authorList>
            <person name="Fu X."/>
            <person name="Meyer-Rochow V.B."/>
            <person name="Ballantyne L."/>
            <person name="Zhu X."/>
        </authorList>
    </citation>
    <scope>NUCLEOTIDE SEQUENCE [LARGE SCALE GENOMIC DNA]</scope>
    <source>
        <strain evidence="1">XCY_ONT2</strain>
    </source>
</reference>
<gene>
    <name evidence="1" type="ORF">RI129_002831</name>
</gene>